<dbReference type="SMART" id="SM00052">
    <property type="entry name" value="EAL"/>
    <property type="match status" value="1"/>
</dbReference>
<dbReference type="InterPro" id="IPR000700">
    <property type="entry name" value="PAS-assoc_C"/>
</dbReference>
<dbReference type="AlphaFoldDB" id="A0A7W4Z7Z6"/>
<evidence type="ECO:0000256" key="4">
    <source>
        <dbReference type="ARBA" id="ARBA00022989"/>
    </source>
</evidence>
<feature type="transmembrane region" description="Helical" evidence="6">
    <location>
        <begin position="604"/>
        <end position="627"/>
    </location>
</feature>
<dbReference type="CDD" id="cd01949">
    <property type="entry name" value="GGDEF"/>
    <property type="match status" value="1"/>
</dbReference>
<dbReference type="PROSITE" id="PS50839">
    <property type="entry name" value="CHASE"/>
    <property type="match status" value="1"/>
</dbReference>
<dbReference type="Gene3D" id="3.20.20.450">
    <property type="entry name" value="EAL domain"/>
    <property type="match status" value="1"/>
</dbReference>
<comment type="subcellular location">
    <subcellularLocation>
        <location evidence="2">Membrane</location>
    </subcellularLocation>
</comment>
<dbReference type="Gene3D" id="3.30.450.350">
    <property type="entry name" value="CHASE domain"/>
    <property type="match status" value="1"/>
</dbReference>
<evidence type="ECO:0000259" key="7">
    <source>
        <dbReference type="PROSITE" id="PS50113"/>
    </source>
</evidence>
<dbReference type="Gene3D" id="3.30.70.270">
    <property type="match status" value="1"/>
</dbReference>
<dbReference type="GO" id="GO:0003824">
    <property type="term" value="F:catalytic activity"/>
    <property type="evidence" value="ECO:0007669"/>
    <property type="project" value="UniProtKB-ARBA"/>
</dbReference>
<dbReference type="InterPro" id="IPR001633">
    <property type="entry name" value="EAL_dom"/>
</dbReference>
<keyword evidence="4 6" id="KW-1133">Transmembrane helix</keyword>
<dbReference type="SMART" id="SM01079">
    <property type="entry name" value="CHASE"/>
    <property type="match status" value="1"/>
</dbReference>
<dbReference type="InterPro" id="IPR015168">
    <property type="entry name" value="SsuA/THI5"/>
</dbReference>
<protein>
    <submittedName>
        <fullName evidence="11">Diguanylate cyclase (GGDEF)-like protein</fullName>
    </submittedName>
</protein>
<dbReference type="Pfam" id="PF00563">
    <property type="entry name" value="EAL"/>
    <property type="match status" value="1"/>
</dbReference>
<evidence type="ECO:0000313" key="12">
    <source>
        <dbReference type="Proteomes" id="UP000537130"/>
    </source>
</evidence>
<feature type="domain" description="EAL" evidence="9">
    <location>
        <begin position="943"/>
        <end position="1192"/>
    </location>
</feature>
<evidence type="ECO:0000259" key="10">
    <source>
        <dbReference type="PROSITE" id="PS50887"/>
    </source>
</evidence>
<comment type="caution">
    <text evidence="11">The sequence shown here is derived from an EMBL/GenBank/DDBJ whole genome shotgun (WGS) entry which is preliminary data.</text>
</comment>
<dbReference type="InterPro" id="IPR029787">
    <property type="entry name" value="Nucleotide_cyclase"/>
</dbReference>
<organism evidence="11 12">
    <name type="scientific">Litorivivens lipolytica</name>
    <dbReference type="NCBI Taxonomy" id="1524264"/>
    <lineage>
        <taxon>Bacteria</taxon>
        <taxon>Pseudomonadati</taxon>
        <taxon>Pseudomonadota</taxon>
        <taxon>Gammaproteobacteria</taxon>
        <taxon>Litorivivens</taxon>
    </lineage>
</organism>
<dbReference type="InterPro" id="IPR042240">
    <property type="entry name" value="CHASE_sf"/>
</dbReference>
<dbReference type="InterPro" id="IPR052155">
    <property type="entry name" value="Biofilm_reg_signaling"/>
</dbReference>
<dbReference type="PANTHER" id="PTHR44757">
    <property type="entry name" value="DIGUANYLATE CYCLASE DGCP"/>
    <property type="match status" value="1"/>
</dbReference>
<keyword evidence="5 6" id="KW-0472">Membrane</keyword>
<evidence type="ECO:0000313" key="11">
    <source>
        <dbReference type="EMBL" id="MBB3048515.1"/>
    </source>
</evidence>
<keyword evidence="3 6" id="KW-0812">Transmembrane</keyword>
<evidence type="ECO:0000256" key="1">
    <source>
        <dbReference type="ARBA" id="ARBA00001946"/>
    </source>
</evidence>
<dbReference type="Pfam" id="PF00990">
    <property type="entry name" value="GGDEF"/>
    <property type="match status" value="1"/>
</dbReference>
<dbReference type="InterPro" id="IPR035965">
    <property type="entry name" value="PAS-like_dom_sf"/>
</dbReference>
<dbReference type="GO" id="GO:0007165">
    <property type="term" value="P:signal transduction"/>
    <property type="evidence" value="ECO:0007669"/>
    <property type="project" value="UniProtKB-ARBA"/>
</dbReference>
<evidence type="ECO:0000259" key="8">
    <source>
        <dbReference type="PROSITE" id="PS50839"/>
    </source>
</evidence>
<evidence type="ECO:0000256" key="3">
    <source>
        <dbReference type="ARBA" id="ARBA00022692"/>
    </source>
</evidence>
<dbReference type="InterPro" id="IPR000160">
    <property type="entry name" value="GGDEF_dom"/>
</dbReference>
<sequence>MLLHIARAFFLFALASLSLAGERVVLQLKWEHQFQFAGYYAAKWQGYYADAGLDVEIVSAFDGNGKIRNVQQELIDGRADFAIGGSDILLGRDQGHPLVVLAPMFQRSPGALITLGDRKLQSLRDISGLRVAVNPNDFINKELQSLIASRVSRAPAPILIAEPLKLETLLSGKADVLLTYGLSANFAANEAGVEVHTLNISDIEPAFFGDTLYTHERVMKRSPEMVRKFVEASIQGWHYAMKNPEVMATRISEIPRSVSHYESAQDYNRYFAKHVASLLYYPHIPLGFNDPTRWESVHRMLRSAGLVKSEALDAGFHYQADVQAQPKQSSSPWYLMAAGAAGLLLLLLVARLSPVFGMPLLIFGVVMGLALIIEAQQRGRFNEQQRHDVMSQLASIRVQLEGRINGQFALLRGVVGLIASEPDLSQQRYADFVSGLIDQDPLLVNIAAAPDLVVRHVYPLAGNRKAIGLDYRTNAEQMPMVELARDLRRMVVAGPLELVQGGRAIIGRAPVFLDKAGEDIFWGIVSAPVDFDGLVDDIGLNAPNLGLDVAMRHTRLAWAVGDPLIHGDIGVFERDPVSMRVSLGVVEWDIAATPKGGWQSAPAWMVWFWPAAIAIGLVLGLAVHIAFRQFGARIRLSGDLKRNESMLRRVSTIADVGGWQLDLRSGCEHVADEVFALHRMPPRTAGQSPTSWLDFYDETNRNLIKERIREAVSKGKSQTFEVVVEKEGEDAVWLRHIIEPVKEQERVIYLHGVVQDISAIRRADETIRRQATTDPLTGLPNRIQFSERLAAVLSTPRIEEQHVAILFIDLDHFKDVNDSLGHGVGDELLVALGRRFNNLLRSRDMVARLGGDEFTVMLPGVASARACSRVAEQLIALAKEPVTIGDHQVCTSASIGVSLYPQDGRDVETLLRHADQAMYAAKAAGRNTVRYFTSSMQEDVDRRHGLHVKLAAALKEKELSVFYQPIIDAASGQVVKCEALVRWGDVSPAEFIPLAEDTGMIVELGEFVMRQSCEDMAIINAETGTDIALAFNRSTREFLDESRTQHSVLDVLHDQSIFPNITVEITENLLMQDSSEIIDQLVELRRAGIKIAIDDFGTGYSSLSYLQKFPVDVVKIDKSFIRDIENSGDARSLVQAIISMAHSLRILVVAEGVETPGQFSILRQLGCHYLQGFYYSRALCREEFIDFVIQHNRNYPRMIDKSSSASRNHRLAGS</sequence>
<dbReference type="PANTHER" id="PTHR44757:SF2">
    <property type="entry name" value="BIOFILM ARCHITECTURE MAINTENANCE PROTEIN MBAA"/>
    <property type="match status" value="1"/>
</dbReference>
<feature type="domain" description="PAC" evidence="7">
    <location>
        <begin position="718"/>
        <end position="769"/>
    </location>
</feature>
<dbReference type="InterPro" id="IPR006189">
    <property type="entry name" value="CHASE_dom"/>
</dbReference>
<keyword evidence="12" id="KW-1185">Reference proteome</keyword>
<dbReference type="Gene3D" id="3.40.190.10">
    <property type="entry name" value="Periplasmic binding protein-like II"/>
    <property type="match status" value="2"/>
</dbReference>
<evidence type="ECO:0000256" key="6">
    <source>
        <dbReference type="SAM" id="Phobius"/>
    </source>
</evidence>
<dbReference type="InterPro" id="IPR035919">
    <property type="entry name" value="EAL_sf"/>
</dbReference>
<evidence type="ECO:0000256" key="5">
    <source>
        <dbReference type="ARBA" id="ARBA00023136"/>
    </source>
</evidence>
<reference evidence="11 12" key="1">
    <citation type="submission" date="2020-08" db="EMBL/GenBank/DDBJ databases">
        <title>Genomic Encyclopedia of Type Strains, Phase III (KMG-III): the genomes of soil and plant-associated and newly described type strains.</title>
        <authorList>
            <person name="Whitman W."/>
        </authorList>
    </citation>
    <scope>NUCLEOTIDE SEQUENCE [LARGE SCALE GENOMIC DNA]</scope>
    <source>
        <strain evidence="11 12">CECT 8654</strain>
    </source>
</reference>
<dbReference type="CDD" id="cd01948">
    <property type="entry name" value="EAL"/>
    <property type="match status" value="1"/>
</dbReference>
<feature type="domain" description="CHASE" evidence="8">
    <location>
        <begin position="450"/>
        <end position="538"/>
    </location>
</feature>
<dbReference type="SUPFAM" id="SSF53850">
    <property type="entry name" value="Periplasmic binding protein-like II"/>
    <property type="match status" value="1"/>
</dbReference>
<dbReference type="InterPro" id="IPR043128">
    <property type="entry name" value="Rev_trsase/Diguanyl_cyclase"/>
</dbReference>
<dbReference type="RefSeq" id="WP_183411297.1">
    <property type="nucleotide sequence ID" value="NZ_JACHWY010000003.1"/>
</dbReference>
<dbReference type="SUPFAM" id="SSF55073">
    <property type="entry name" value="Nucleotide cyclase"/>
    <property type="match status" value="1"/>
</dbReference>
<accession>A0A7W4Z7Z6</accession>
<dbReference type="PROSITE" id="PS50113">
    <property type="entry name" value="PAC"/>
    <property type="match status" value="1"/>
</dbReference>
<name>A0A7W4Z7Z6_9GAMM</name>
<feature type="domain" description="GGDEF" evidence="10">
    <location>
        <begin position="801"/>
        <end position="934"/>
    </location>
</feature>
<dbReference type="Proteomes" id="UP000537130">
    <property type="component" value="Unassembled WGS sequence"/>
</dbReference>
<dbReference type="PROSITE" id="PS50883">
    <property type="entry name" value="EAL"/>
    <property type="match status" value="1"/>
</dbReference>
<dbReference type="EMBL" id="JACHWY010000003">
    <property type="protein sequence ID" value="MBB3048515.1"/>
    <property type="molecule type" value="Genomic_DNA"/>
</dbReference>
<dbReference type="NCBIfam" id="TIGR00254">
    <property type="entry name" value="GGDEF"/>
    <property type="match status" value="1"/>
</dbReference>
<gene>
    <name evidence="11" type="ORF">FHR99_002789</name>
</gene>
<dbReference type="Pfam" id="PF03924">
    <property type="entry name" value="CHASE"/>
    <property type="match status" value="1"/>
</dbReference>
<dbReference type="SUPFAM" id="SSF55785">
    <property type="entry name" value="PYP-like sensor domain (PAS domain)"/>
    <property type="match status" value="1"/>
</dbReference>
<dbReference type="SMART" id="SM00267">
    <property type="entry name" value="GGDEF"/>
    <property type="match status" value="1"/>
</dbReference>
<dbReference type="SUPFAM" id="SSF141868">
    <property type="entry name" value="EAL domain-like"/>
    <property type="match status" value="1"/>
</dbReference>
<comment type="cofactor">
    <cofactor evidence="1">
        <name>Mg(2+)</name>
        <dbReference type="ChEBI" id="CHEBI:18420"/>
    </cofactor>
</comment>
<feature type="transmembrane region" description="Helical" evidence="6">
    <location>
        <begin position="355"/>
        <end position="373"/>
    </location>
</feature>
<dbReference type="GO" id="GO:0016020">
    <property type="term" value="C:membrane"/>
    <property type="evidence" value="ECO:0007669"/>
    <property type="project" value="UniProtKB-SubCell"/>
</dbReference>
<dbReference type="FunFam" id="3.30.70.270:FF:000001">
    <property type="entry name" value="Diguanylate cyclase domain protein"/>
    <property type="match status" value="1"/>
</dbReference>
<proteinExistence type="predicted"/>
<evidence type="ECO:0000259" key="9">
    <source>
        <dbReference type="PROSITE" id="PS50883"/>
    </source>
</evidence>
<dbReference type="Gene3D" id="3.30.450.20">
    <property type="entry name" value="PAS domain"/>
    <property type="match status" value="1"/>
</dbReference>
<evidence type="ECO:0000256" key="2">
    <source>
        <dbReference type="ARBA" id="ARBA00004370"/>
    </source>
</evidence>
<dbReference type="Pfam" id="PF09084">
    <property type="entry name" value="NMT1"/>
    <property type="match status" value="1"/>
</dbReference>
<dbReference type="PROSITE" id="PS50887">
    <property type="entry name" value="GGDEF"/>
    <property type="match status" value="1"/>
</dbReference>